<feature type="transmembrane region" description="Helical" evidence="2">
    <location>
        <begin position="91"/>
        <end position="110"/>
    </location>
</feature>
<feature type="transmembrane region" description="Helical" evidence="2">
    <location>
        <begin position="6"/>
        <end position="30"/>
    </location>
</feature>
<dbReference type="KEGG" id="mbr:MONBRDRAFT_28466"/>
<gene>
    <name evidence="3" type="ORF">MONBRDRAFT_28466</name>
</gene>
<feature type="transmembrane region" description="Helical" evidence="2">
    <location>
        <begin position="248"/>
        <end position="266"/>
    </location>
</feature>
<dbReference type="AlphaFoldDB" id="A9V891"/>
<evidence type="ECO:0000313" key="3">
    <source>
        <dbReference type="EMBL" id="EDQ86229.1"/>
    </source>
</evidence>
<feature type="transmembrane region" description="Helical" evidence="2">
    <location>
        <begin position="209"/>
        <end position="228"/>
    </location>
</feature>
<reference evidence="3 4" key="1">
    <citation type="journal article" date="2008" name="Nature">
        <title>The genome of the choanoflagellate Monosiga brevicollis and the origin of metazoans.</title>
        <authorList>
            <consortium name="JGI Sequencing"/>
            <person name="King N."/>
            <person name="Westbrook M.J."/>
            <person name="Young S.L."/>
            <person name="Kuo A."/>
            <person name="Abedin M."/>
            <person name="Chapman J."/>
            <person name="Fairclough S."/>
            <person name="Hellsten U."/>
            <person name="Isogai Y."/>
            <person name="Letunic I."/>
            <person name="Marr M."/>
            <person name="Pincus D."/>
            <person name="Putnam N."/>
            <person name="Rokas A."/>
            <person name="Wright K.J."/>
            <person name="Zuzow R."/>
            <person name="Dirks W."/>
            <person name="Good M."/>
            <person name="Goodstein D."/>
            <person name="Lemons D."/>
            <person name="Li W."/>
            <person name="Lyons J.B."/>
            <person name="Morris A."/>
            <person name="Nichols S."/>
            <person name="Richter D.J."/>
            <person name="Salamov A."/>
            <person name="Bork P."/>
            <person name="Lim W.A."/>
            <person name="Manning G."/>
            <person name="Miller W.T."/>
            <person name="McGinnis W."/>
            <person name="Shapiro H."/>
            <person name="Tjian R."/>
            <person name="Grigoriev I.V."/>
            <person name="Rokhsar D."/>
        </authorList>
    </citation>
    <scope>NUCLEOTIDE SEQUENCE [LARGE SCALE GENOMIC DNA]</scope>
    <source>
        <strain evidence="4">MX1 / ATCC 50154</strain>
    </source>
</reference>
<evidence type="ECO:0000256" key="1">
    <source>
        <dbReference type="SAM" id="MobiDB-lite"/>
    </source>
</evidence>
<feature type="region of interest" description="Disordered" evidence="1">
    <location>
        <begin position="373"/>
        <end position="442"/>
    </location>
</feature>
<feature type="transmembrane region" description="Helical" evidence="2">
    <location>
        <begin position="42"/>
        <end position="59"/>
    </location>
</feature>
<proteinExistence type="predicted"/>
<dbReference type="GeneID" id="5894197"/>
<keyword evidence="2" id="KW-0812">Transmembrane</keyword>
<accession>A9V891</accession>
<organism evidence="3 4">
    <name type="scientific">Monosiga brevicollis</name>
    <name type="common">Choanoflagellate</name>
    <dbReference type="NCBI Taxonomy" id="81824"/>
    <lineage>
        <taxon>Eukaryota</taxon>
        <taxon>Choanoflagellata</taxon>
        <taxon>Craspedida</taxon>
        <taxon>Salpingoecidae</taxon>
        <taxon>Monosiga</taxon>
    </lineage>
</organism>
<name>A9V891_MONBE</name>
<protein>
    <submittedName>
        <fullName evidence="3">Uncharacterized protein</fullName>
    </submittedName>
</protein>
<feature type="compositionally biased region" description="Basic and acidic residues" evidence="1">
    <location>
        <begin position="433"/>
        <end position="442"/>
    </location>
</feature>
<dbReference type="EMBL" id="CH991567">
    <property type="protein sequence ID" value="EDQ86229.1"/>
    <property type="molecule type" value="Genomic_DNA"/>
</dbReference>
<evidence type="ECO:0000256" key="2">
    <source>
        <dbReference type="SAM" id="Phobius"/>
    </source>
</evidence>
<feature type="compositionally biased region" description="Polar residues" evidence="1">
    <location>
        <begin position="381"/>
        <end position="391"/>
    </location>
</feature>
<dbReference type="InParanoid" id="A9V891"/>
<keyword evidence="4" id="KW-1185">Reference proteome</keyword>
<keyword evidence="2" id="KW-0472">Membrane</keyword>
<dbReference type="Proteomes" id="UP000001357">
    <property type="component" value="Unassembled WGS sequence"/>
</dbReference>
<evidence type="ECO:0000313" key="4">
    <source>
        <dbReference type="Proteomes" id="UP000001357"/>
    </source>
</evidence>
<keyword evidence="2" id="KW-1133">Transmembrane helix</keyword>
<dbReference type="RefSeq" id="XP_001748899.1">
    <property type="nucleotide sequence ID" value="XM_001748847.1"/>
</dbReference>
<sequence length="442" mass="49205">MGSNNLFLQICGSIGIVLTAINLLPMLVIVSYRMWMFARERFVLVTLFYALGISCYMIVESFPTASTGALVQASNTNSLSWCIFLATGQFFINGFILELTCILSYTFYSINTLSNFPIKFEVFMHTASAVIALSMAIVSGWWCSNHCKTEHPGSCLYPILTATKHARIRTAQTELIECKALSRTEKSRHEQLLTMYKATIKSVYSPLKFYPLLFLSVLISDVVMLSLLPPAGLHDDEAVGHFHKRTPIIHLLWIVGVGSGSFVLFFSQKEHRERLNVRRLLQRCYGKRVRVAKRHNYIVYENPDDSEDDEADAGMGAVATTQLAMSGPDATHESRQRLISSAVPPDMLLDDEDYEDASGLAAKVLRAQDTIKRKSRDGSYQPPTLGSSSSQESDHDYENTPINDDENAPVHDYENAVGSDYENAAPAVSTQVTDRDDAPTNA</sequence>
<feature type="transmembrane region" description="Helical" evidence="2">
    <location>
        <begin position="122"/>
        <end position="143"/>
    </location>
</feature>